<evidence type="ECO:0008006" key="3">
    <source>
        <dbReference type="Google" id="ProtNLM"/>
    </source>
</evidence>
<dbReference type="EMBL" id="PIPO01000002">
    <property type="protein sequence ID" value="RUO33695.1"/>
    <property type="molecule type" value="Genomic_DNA"/>
</dbReference>
<evidence type="ECO:0000313" key="2">
    <source>
        <dbReference type="Proteomes" id="UP000287823"/>
    </source>
</evidence>
<dbReference type="RefSeq" id="WP_126798263.1">
    <property type="nucleotide sequence ID" value="NZ_PIPO01000002.1"/>
</dbReference>
<dbReference type="AlphaFoldDB" id="A0A432WIW8"/>
<dbReference type="Proteomes" id="UP000287823">
    <property type="component" value="Unassembled WGS sequence"/>
</dbReference>
<name>A0A432WIW8_9GAMM</name>
<protein>
    <recommendedName>
        <fullName evidence="3">DUF945 domain-containing protein</fullName>
    </recommendedName>
</protein>
<sequence length="397" mass="43654">MSRIAKWVVALLVIGVAVYLTLVGITGSKAREVASEQFQTYANQSPEVDLEIEWTETGFWSSEGLVTVQMDAEPLGNLVITHTMRLRHGALGAAVAGELEASLGGESINARMLNGEPIIVDGRVGLGGARLSYQVPAIEMADEASDIVLMAAPFALDVVLKEDEQHSQARVEWLRVTPTQQSHAKEGVYFEGLHFSAQTRLHPDDGELLLSTGESGIEYVAFNNADDQAQMSLSQLVNEIRVERVGDNLQFESDLSVEEIDYMGFMADLELDVLVENIPFAAFQQFQQNADQEGADFALLEATQQNDGKLIIKQLQTTIKDFGRVEANGEFWLREGFPRTEDAEFGDYLNGRLNVLDLPQMLMMPLSGVISGELPWLIELEDGELSINGEALDLPAH</sequence>
<comment type="caution">
    <text evidence="1">The sequence shown here is derived from an EMBL/GenBank/DDBJ whole genome shotgun (WGS) entry which is preliminary data.</text>
</comment>
<evidence type="ECO:0000313" key="1">
    <source>
        <dbReference type="EMBL" id="RUO33695.1"/>
    </source>
</evidence>
<organism evidence="1 2">
    <name type="scientific">Aliidiomarina soli</name>
    <dbReference type="NCBI Taxonomy" id="1928574"/>
    <lineage>
        <taxon>Bacteria</taxon>
        <taxon>Pseudomonadati</taxon>
        <taxon>Pseudomonadota</taxon>
        <taxon>Gammaproteobacteria</taxon>
        <taxon>Alteromonadales</taxon>
        <taxon>Idiomarinaceae</taxon>
        <taxon>Aliidiomarina</taxon>
    </lineage>
</organism>
<reference evidence="1 2" key="1">
    <citation type="journal article" date="2011" name="Front. Microbiol.">
        <title>Genomic signatures of strain selection and enhancement in Bacillus atrophaeus var. globigii, a historical biowarfare simulant.</title>
        <authorList>
            <person name="Gibbons H.S."/>
            <person name="Broomall S.M."/>
            <person name="McNew L.A."/>
            <person name="Daligault H."/>
            <person name="Chapman C."/>
            <person name="Bruce D."/>
            <person name="Karavis M."/>
            <person name="Krepps M."/>
            <person name="McGregor P.A."/>
            <person name="Hong C."/>
            <person name="Park K.H."/>
            <person name="Akmal A."/>
            <person name="Feldman A."/>
            <person name="Lin J.S."/>
            <person name="Chang W.E."/>
            <person name="Higgs B.W."/>
            <person name="Demirev P."/>
            <person name="Lindquist J."/>
            <person name="Liem A."/>
            <person name="Fochler E."/>
            <person name="Read T.D."/>
            <person name="Tapia R."/>
            <person name="Johnson S."/>
            <person name="Bishop-Lilly K.A."/>
            <person name="Detter C."/>
            <person name="Han C."/>
            <person name="Sozhamannan S."/>
            <person name="Rosenzweig C.N."/>
            <person name="Skowronski E.W."/>
        </authorList>
    </citation>
    <scope>NUCLEOTIDE SEQUENCE [LARGE SCALE GENOMIC DNA]</scope>
    <source>
        <strain evidence="1 2">Y4G10-17</strain>
    </source>
</reference>
<keyword evidence="2" id="KW-1185">Reference proteome</keyword>
<proteinExistence type="predicted"/>
<accession>A0A432WIW8</accession>
<gene>
    <name evidence="1" type="ORF">CWE14_04315</name>
</gene>